<evidence type="ECO:0000256" key="2">
    <source>
        <dbReference type="ARBA" id="ARBA00006374"/>
    </source>
</evidence>
<evidence type="ECO:0008006" key="8">
    <source>
        <dbReference type="Google" id="ProtNLM"/>
    </source>
</evidence>
<dbReference type="Pfam" id="PF05997">
    <property type="entry name" value="Nop52"/>
    <property type="match status" value="2"/>
</dbReference>
<evidence type="ECO:0000256" key="3">
    <source>
        <dbReference type="ARBA" id="ARBA00022552"/>
    </source>
</evidence>
<comment type="subcellular location">
    <subcellularLocation>
        <location evidence="1">Nucleus</location>
    </subcellularLocation>
</comment>
<keyword evidence="7" id="KW-1185">Reference proteome</keyword>
<sequence length="310" mass="35971">MDGQKTPFVRELGSSDRKVRDKALDSLTQFVRSRNDLTLVDLLKLWKGLFYCFYHSDRPLTQQALARALSYSLVPSLPRATLHRFLRAFWITIGRDYHALDRLRLDKYLMLIRFYVGVAFEVFVKNPTQSADGKKRKRADAAKKGGKKQKKQAEAEPETAEEKDDTEDVEAKYPDLAAYISIIEEGPLCPLNYDQDQDMEEGDPNYVPMPHGPDGLRYHLIDIWVDELEKVLEFEEEAGEDEETPKRKIKGDVPVELILRPLEKLRAESQYKPVRTRATEALEDDRLYEWGVRTRPVEEEDSEEEWGGFE</sequence>
<evidence type="ECO:0000256" key="5">
    <source>
        <dbReference type="SAM" id="MobiDB-lite"/>
    </source>
</evidence>
<evidence type="ECO:0000313" key="6">
    <source>
        <dbReference type="EMBL" id="CAG8251455.1"/>
    </source>
</evidence>
<name>A0A9W4IBQ4_PENOL</name>
<accession>A0A9W4IBQ4</accession>
<feature type="compositionally biased region" description="Basic residues" evidence="5">
    <location>
        <begin position="134"/>
        <end position="150"/>
    </location>
</feature>
<keyword evidence="3" id="KW-0698">rRNA processing</keyword>
<proteinExistence type="inferred from homology"/>
<dbReference type="GO" id="GO:0030688">
    <property type="term" value="C:preribosome, small subunit precursor"/>
    <property type="evidence" value="ECO:0007669"/>
    <property type="project" value="InterPro"/>
</dbReference>
<dbReference type="AlphaFoldDB" id="A0A9W4IBQ4"/>
<comment type="similarity">
    <text evidence="2">Belongs to the RRP1 family.</text>
</comment>
<dbReference type="PANTHER" id="PTHR13026">
    <property type="entry name" value="NNP-1 PROTEIN NOVEL NUCLEAR PROTEIN 1 NOP52"/>
    <property type="match status" value="1"/>
</dbReference>
<dbReference type="EMBL" id="CAJVOS010000071">
    <property type="protein sequence ID" value="CAG8251455.1"/>
    <property type="molecule type" value="Genomic_DNA"/>
</dbReference>
<comment type="caution">
    <text evidence="6">The sequence shown here is derived from an EMBL/GenBank/DDBJ whole genome shotgun (WGS) entry which is preliminary data.</text>
</comment>
<gene>
    <name evidence="6" type="ORF">POLS_LOCUS8790</name>
</gene>
<dbReference type="Proteomes" id="UP001153618">
    <property type="component" value="Unassembled WGS sequence"/>
</dbReference>
<feature type="compositionally biased region" description="Acidic residues" evidence="5">
    <location>
        <begin position="155"/>
        <end position="168"/>
    </location>
</feature>
<protein>
    <recommendedName>
        <fullName evidence="8">Ribosomal RNA processing protein</fullName>
    </recommendedName>
</protein>
<reference evidence="6" key="1">
    <citation type="submission" date="2021-07" db="EMBL/GenBank/DDBJ databases">
        <authorList>
            <person name="Branca A.L. A."/>
        </authorList>
    </citation>
    <scope>NUCLEOTIDE SEQUENCE</scope>
</reference>
<dbReference type="GO" id="GO:0005634">
    <property type="term" value="C:nucleus"/>
    <property type="evidence" value="ECO:0007669"/>
    <property type="project" value="UniProtKB-SubCell"/>
</dbReference>
<dbReference type="OrthoDB" id="2019504at2759"/>
<organism evidence="6 7">
    <name type="scientific">Penicillium olsonii</name>
    <dbReference type="NCBI Taxonomy" id="99116"/>
    <lineage>
        <taxon>Eukaryota</taxon>
        <taxon>Fungi</taxon>
        <taxon>Dikarya</taxon>
        <taxon>Ascomycota</taxon>
        <taxon>Pezizomycotina</taxon>
        <taxon>Eurotiomycetes</taxon>
        <taxon>Eurotiomycetidae</taxon>
        <taxon>Eurotiales</taxon>
        <taxon>Aspergillaceae</taxon>
        <taxon>Penicillium</taxon>
    </lineage>
</organism>
<feature type="region of interest" description="Disordered" evidence="5">
    <location>
        <begin position="133"/>
        <end position="168"/>
    </location>
</feature>
<keyword evidence="4" id="KW-0539">Nucleus</keyword>
<dbReference type="InterPro" id="IPR010301">
    <property type="entry name" value="RRP1"/>
</dbReference>
<evidence type="ECO:0000256" key="4">
    <source>
        <dbReference type="ARBA" id="ARBA00023242"/>
    </source>
</evidence>
<dbReference type="GO" id="GO:0006364">
    <property type="term" value="P:rRNA processing"/>
    <property type="evidence" value="ECO:0007669"/>
    <property type="project" value="UniProtKB-KW"/>
</dbReference>
<evidence type="ECO:0000256" key="1">
    <source>
        <dbReference type="ARBA" id="ARBA00004123"/>
    </source>
</evidence>
<evidence type="ECO:0000313" key="7">
    <source>
        <dbReference type="Proteomes" id="UP001153618"/>
    </source>
</evidence>
<dbReference type="PANTHER" id="PTHR13026:SF0">
    <property type="entry name" value="RIBOSOMAL RNA PROCESSING 1B"/>
    <property type="match status" value="1"/>
</dbReference>